<dbReference type="Proteomes" id="UP001597233">
    <property type="component" value="Unassembled WGS sequence"/>
</dbReference>
<name>A0ABW4RKU9_9BACL</name>
<accession>A0ABW4RKU9</accession>
<organism evidence="2 3">
    <name type="scientific">Paenibacillus wenxiniae</name>
    <dbReference type="NCBI Taxonomy" id="1636843"/>
    <lineage>
        <taxon>Bacteria</taxon>
        <taxon>Bacillati</taxon>
        <taxon>Bacillota</taxon>
        <taxon>Bacilli</taxon>
        <taxon>Bacillales</taxon>
        <taxon>Paenibacillaceae</taxon>
        <taxon>Paenibacillus</taxon>
    </lineage>
</organism>
<protein>
    <submittedName>
        <fullName evidence="2">DUF1540 domain-containing protein</fullName>
    </submittedName>
</protein>
<dbReference type="InterPro" id="IPR011437">
    <property type="entry name" value="DUF1540"/>
</dbReference>
<evidence type="ECO:0000313" key="3">
    <source>
        <dbReference type="Proteomes" id="UP001597233"/>
    </source>
</evidence>
<comment type="caution">
    <text evidence="2">The sequence shown here is derived from an EMBL/GenBank/DDBJ whole genome shotgun (WGS) entry which is preliminary data.</text>
</comment>
<reference evidence="3" key="1">
    <citation type="journal article" date="2019" name="Int. J. Syst. Evol. Microbiol.">
        <title>The Global Catalogue of Microorganisms (GCM) 10K type strain sequencing project: providing services to taxonomists for standard genome sequencing and annotation.</title>
        <authorList>
            <consortium name="The Broad Institute Genomics Platform"/>
            <consortium name="The Broad Institute Genome Sequencing Center for Infectious Disease"/>
            <person name="Wu L."/>
            <person name="Ma J."/>
        </authorList>
    </citation>
    <scope>NUCLEOTIDE SEQUENCE [LARGE SCALE GENOMIC DNA]</scope>
    <source>
        <strain evidence="3">CCUG 54950</strain>
    </source>
</reference>
<feature type="domain" description="DUF1540" evidence="1">
    <location>
        <begin position="5"/>
        <end position="47"/>
    </location>
</feature>
<evidence type="ECO:0000313" key="2">
    <source>
        <dbReference type="EMBL" id="MFD1886929.1"/>
    </source>
</evidence>
<gene>
    <name evidence="2" type="ORF">ACFSC9_15615</name>
</gene>
<dbReference type="EMBL" id="JBHUEH010000022">
    <property type="protein sequence ID" value="MFD1886929.1"/>
    <property type="molecule type" value="Genomic_DNA"/>
</dbReference>
<keyword evidence="3" id="KW-1185">Reference proteome</keyword>
<sequence length="50" mass="5605">MAQGVLCEVNSCTHWAEQNKCTAETIFVTSHAQQQATEAQETDCQTFEKK</sequence>
<dbReference type="RefSeq" id="WP_347326542.1">
    <property type="nucleotide sequence ID" value="NZ_JBCGUH010000013.1"/>
</dbReference>
<dbReference type="Pfam" id="PF07561">
    <property type="entry name" value="DUF1540"/>
    <property type="match status" value="1"/>
</dbReference>
<evidence type="ECO:0000259" key="1">
    <source>
        <dbReference type="Pfam" id="PF07561"/>
    </source>
</evidence>
<proteinExistence type="predicted"/>